<feature type="repeat" description="TPR" evidence="3">
    <location>
        <begin position="104"/>
        <end position="137"/>
    </location>
</feature>
<dbReference type="InterPro" id="IPR011990">
    <property type="entry name" value="TPR-like_helical_dom_sf"/>
</dbReference>
<dbReference type="PROSITE" id="PS50005">
    <property type="entry name" value="TPR"/>
    <property type="match status" value="2"/>
</dbReference>
<dbReference type="Gene3D" id="1.25.40.10">
    <property type="entry name" value="Tetratricopeptide repeat domain"/>
    <property type="match status" value="1"/>
</dbReference>
<organism evidence="5 6">
    <name type="scientific">Hyphomicrobium sulfonivorans</name>
    <dbReference type="NCBI Taxonomy" id="121290"/>
    <lineage>
        <taxon>Bacteria</taxon>
        <taxon>Pseudomonadati</taxon>
        <taxon>Pseudomonadota</taxon>
        <taxon>Alphaproteobacteria</taxon>
        <taxon>Hyphomicrobiales</taxon>
        <taxon>Hyphomicrobiaceae</taxon>
        <taxon>Hyphomicrobium</taxon>
    </lineage>
</organism>
<dbReference type="PATRIC" id="fig|121290.4.peg.2565"/>
<evidence type="ECO:0000313" key="6">
    <source>
        <dbReference type="Proteomes" id="UP000059074"/>
    </source>
</evidence>
<feature type="repeat" description="TPR" evidence="3">
    <location>
        <begin position="138"/>
        <end position="171"/>
    </location>
</feature>
<name>A0A109BMN7_HYPSL</name>
<dbReference type="SMART" id="SM00028">
    <property type="entry name" value="TPR"/>
    <property type="match status" value="3"/>
</dbReference>
<evidence type="ECO:0000256" key="4">
    <source>
        <dbReference type="SAM" id="MobiDB-lite"/>
    </source>
</evidence>
<reference evidence="5 6" key="1">
    <citation type="submission" date="2015-10" db="EMBL/GenBank/DDBJ databases">
        <title>Transcriptomic analysis of a linuron degrading triple-species bacterial consortium.</title>
        <authorList>
            <person name="Albers P."/>
        </authorList>
    </citation>
    <scope>NUCLEOTIDE SEQUENCE [LARGE SCALE GENOMIC DNA]</scope>
    <source>
        <strain evidence="5 6">WDL6</strain>
    </source>
</reference>
<accession>A0A109BMN7</accession>
<dbReference type="Pfam" id="PF14559">
    <property type="entry name" value="TPR_19"/>
    <property type="match status" value="1"/>
</dbReference>
<dbReference type="InterPro" id="IPR019734">
    <property type="entry name" value="TPR_rpt"/>
</dbReference>
<keyword evidence="1" id="KW-0677">Repeat</keyword>
<dbReference type="PANTHER" id="PTHR44943:SF8">
    <property type="entry name" value="TPR REPEAT-CONTAINING PROTEIN MJ0263"/>
    <property type="match status" value="1"/>
</dbReference>
<dbReference type="PANTHER" id="PTHR44943">
    <property type="entry name" value="CELLULOSE SYNTHASE OPERON PROTEIN C"/>
    <property type="match status" value="1"/>
</dbReference>
<protein>
    <submittedName>
        <fullName evidence="5">TPR domain protein</fullName>
    </submittedName>
</protein>
<proteinExistence type="predicted"/>
<keyword evidence="6" id="KW-1185">Reference proteome</keyword>
<dbReference type="EMBL" id="LMTR01000026">
    <property type="protein sequence ID" value="KWT71285.1"/>
    <property type="molecule type" value="Genomic_DNA"/>
</dbReference>
<evidence type="ECO:0000256" key="2">
    <source>
        <dbReference type="ARBA" id="ARBA00022803"/>
    </source>
</evidence>
<evidence type="ECO:0000256" key="3">
    <source>
        <dbReference type="PROSITE-ProRule" id="PRU00339"/>
    </source>
</evidence>
<comment type="caution">
    <text evidence="5">The sequence shown here is derived from an EMBL/GenBank/DDBJ whole genome shotgun (WGS) entry which is preliminary data.</text>
</comment>
<dbReference type="InterPro" id="IPR051685">
    <property type="entry name" value="Ycf3/AcsC/BcsC/TPR_MFPF"/>
</dbReference>
<feature type="region of interest" description="Disordered" evidence="4">
    <location>
        <begin position="1"/>
        <end position="26"/>
    </location>
</feature>
<keyword evidence="2 3" id="KW-0802">TPR repeat</keyword>
<evidence type="ECO:0000256" key="1">
    <source>
        <dbReference type="ARBA" id="ARBA00022737"/>
    </source>
</evidence>
<gene>
    <name evidence="5" type="ORF">APY04_0536</name>
</gene>
<dbReference type="SUPFAM" id="SSF48452">
    <property type="entry name" value="TPR-like"/>
    <property type="match status" value="1"/>
</dbReference>
<dbReference type="STRING" id="121290.APY04_0536"/>
<dbReference type="AlphaFoldDB" id="A0A109BMN7"/>
<evidence type="ECO:0000313" key="5">
    <source>
        <dbReference type="EMBL" id="KWT71285.1"/>
    </source>
</evidence>
<sequence>MPSAPDNPAAGISAGKMPPTDGVAQPIPQSREELLAELLDLLAKSPNPTEAAPIAEAVEGLWLQSESDTVSLLMSRAAKAINDENNDLALKFLDAVIEISPDFAEGWNRRAYVYFLNNDYDNAMNDLRRTLALEPKHFKALEGLARIMNETGQKKAALQAYREVLKINPNYDKAKKMVDDLSVEVEGRGI</sequence>
<dbReference type="Proteomes" id="UP000059074">
    <property type="component" value="Unassembled WGS sequence"/>
</dbReference>